<sequence length="1111" mass="129251">MKSLFKICLLIIVQSYDTIHGENPKLTALKNSKKGHFGLVGFRQVMNASGDYIENVLGDKVKFNESIHSWNNISYKYLTECDVKYPLNKFMFTTTNQYEHNTYRKRFFQQDSREEMFTKKYEAKYAKLRAASTARTTRFTKATNMFDSKMMWDNLLEQYPDARDVMVTLKPWPRKLWTGTYPPVEPKVHPNLTTPEDWSLDIRKTYSEEDYQGPDRRLDPKDSISAYGMSLAKEKVHYDDEYNSQILPELERQWKIRGIIGNVKISIDVLMKSIMNNKKSARWCRSRRNVMAGATLAATEYAGKVEDPHSNCCQNEESREEFRQGLAKLKMKKFKNLLDDITPPKVKVTEATTVPDTVKTPCTGEAKTRVRRNVEDLYPSIGDSGDSHNLRKFGIQHDDRTVTLPQSTRWPTTPKIINLFNMTKSKLIKDVEKRFSLDIDKLTTPFTFKWSPYGLVITDSEQLDSDSELEVMDWYEERESPTWTTLPPTTDPFKTEAEVTMYDYDGMTQFNIENIRKIEKKFNVSLKDLANRTDNMRIRAKTLGYGLHGARDLMKNFPTADTLIDKYEPDLTPVFPTDWGFFYPNGTQIEEYGNRDWVLKDILAKWRQENNGSFETLHRKAENMTWEMKKKECERLGIPWTPPVRLVKSTEKTTQRNNWYTGCTWDPRDERFMDEHFKHVEYVNEYNRKHDLFPYTGKTEGTTLDPESEECQRTIMDWIQRGWTQSHENKHSSHKKRNKRDITSSTKYNIKIDFNENVTGSGQLFVNPDCLQTFDDPAEFGEAVKQLYGNNKTILGREDMAKKIKEMEEEKANKREKRQINGVTPNVPKRRLKRDMPYLGYSGLSSRIIFEWTNYPYFKTKQPFQIKREKIQAKHNPTNEMGMRRHIKKKWTIFTTKEPAQQSFKWVDGIPVREKLDYNDMQTVLVPGRLKRDVNDATTTTIGATFETPISPDTTLDSETTTSSSAATSQSTVAETGCSNLVNGTQVNGTISVNGSITSSTQNSSTPISLLNAAPDNDSQAPGSKLINSVHTLGRKKRALGPHKRKKRLKGQVLFEKIIQAYFNCKNVWKEPDAPEILQIRRRYREQKNRPLDRIFGRRSHNHMDIYYDRK</sequence>
<reference evidence="4" key="1">
    <citation type="submission" date="2021-05" db="EMBL/GenBank/DDBJ databases">
        <authorList>
            <person name="Alioto T."/>
            <person name="Alioto T."/>
            <person name="Gomez Garrido J."/>
        </authorList>
    </citation>
    <scope>NUCLEOTIDE SEQUENCE</scope>
</reference>
<evidence type="ECO:0000256" key="2">
    <source>
        <dbReference type="SAM" id="SignalP"/>
    </source>
</evidence>
<dbReference type="EMBL" id="HBUF01309961">
    <property type="protein sequence ID" value="CAG6692932.1"/>
    <property type="molecule type" value="Transcribed_RNA"/>
</dbReference>
<evidence type="ECO:0000259" key="3">
    <source>
        <dbReference type="PROSITE" id="PS50943"/>
    </source>
</evidence>
<dbReference type="AlphaFoldDB" id="A0A8D8TVG1"/>
<proteinExistence type="predicted"/>
<name>A0A8D8TVG1_9HEMI</name>
<accession>A0A8D8TVG1</accession>
<feature type="domain" description="HTH cro/C1-type" evidence="3">
    <location>
        <begin position="506"/>
        <end position="529"/>
    </location>
</feature>
<feature type="chain" id="PRO_5034993666" description="HTH cro/C1-type domain-containing protein" evidence="2">
    <location>
        <begin position="22"/>
        <end position="1111"/>
    </location>
</feature>
<protein>
    <recommendedName>
        <fullName evidence="3">HTH cro/C1-type domain-containing protein</fullName>
    </recommendedName>
</protein>
<feature type="signal peptide" evidence="2">
    <location>
        <begin position="1"/>
        <end position="21"/>
    </location>
</feature>
<evidence type="ECO:0000256" key="1">
    <source>
        <dbReference type="SAM" id="MobiDB-lite"/>
    </source>
</evidence>
<feature type="region of interest" description="Disordered" evidence="1">
    <location>
        <begin position="997"/>
        <end position="1024"/>
    </location>
</feature>
<dbReference type="InterPro" id="IPR001387">
    <property type="entry name" value="Cro/C1-type_HTH"/>
</dbReference>
<evidence type="ECO:0000313" key="4">
    <source>
        <dbReference type="EMBL" id="CAG6692932.1"/>
    </source>
</evidence>
<feature type="compositionally biased region" description="Polar residues" evidence="1">
    <location>
        <begin position="997"/>
        <end position="1009"/>
    </location>
</feature>
<keyword evidence="2" id="KW-0732">Signal</keyword>
<feature type="compositionally biased region" description="Low complexity" evidence="1">
    <location>
        <begin position="945"/>
        <end position="972"/>
    </location>
</feature>
<dbReference type="PROSITE" id="PS50943">
    <property type="entry name" value="HTH_CROC1"/>
    <property type="match status" value="1"/>
</dbReference>
<feature type="region of interest" description="Disordered" evidence="1">
    <location>
        <begin position="945"/>
        <end position="973"/>
    </location>
</feature>
<organism evidence="4">
    <name type="scientific">Cacopsylla melanoneura</name>
    <dbReference type="NCBI Taxonomy" id="428564"/>
    <lineage>
        <taxon>Eukaryota</taxon>
        <taxon>Metazoa</taxon>
        <taxon>Ecdysozoa</taxon>
        <taxon>Arthropoda</taxon>
        <taxon>Hexapoda</taxon>
        <taxon>Insecta</taxon>
        <taxon>Pterygota</taxon>
        <taxon>Neoptera</taxon>
        <taxon>Paraneoptera</taxon>
        <taxon>Hemiptera</taxon>
        <taxon>Sternorrhyncha</taxon>
        <taxon>Psylloidea</taxon>
        <taxon>Psyllidae</taxon>
        <taxon>Psyllinae</taxon>
        <taxon>Cacopsylla</taxon>
    </lineage>
</organism>